<keyword evidence="2" id="KW-1185">Reference proteome</keyword>
<dbReference type="EMBL" id="GL945017">
    <property type="protein sequence ID" value="EGN56458.1"/>
    <property type="molecule type" value="Genomic_DNA"/>
</dbReference>
<gene>
    <name evidence="1" type="ORF">Premu_1016</name>
</gene>
<dbReference type="RefSeq" id="WP_007573583.1">
    <property type="nucleotide sequence ID" value="NZ_BPTS01000001.1"/>
</dbReference>
<organism evidence="1 2">
    <name type="scientific">Hallella multisaccharivorax DSM 17128</name>
    <dbReference type="NCBI Taxonomy" id="688246"/>
    <lineage>
        <taxon>Bacteria</taxon>
        <taxon>Pseudomonadati</taxon>
        <taxon>Bacteroidota</taxon>
        <taxon>Bacteroidia</taxon>
        <taxon>Bacteroidales</taxon>
        <taxon>Prevotellaceae</taxon>
        <taxon>Hallella</taxon>
    </lineage>
</organism>
<evidence type="ECO:0008006" key="3">
    <source>
        <dbReference type="Google" id="ProtNLM"/>
    </source>
</evidence>
<dbReference type="InterPro" id="IPR026906">
    <property type="entry name" value="LRR_5"/>
</dbReference>
<dbReference type="SUPFAM" id="SSF52058">
    <property type="entry name" value="L domain-like"/>
    <property type="match status" value="1"/>
</dbReference>
<dbReference type="InterPro" id="IPR032675">
    <property type="entry name" value="LRR_dom_sf"/>
</dbReference>
<accession>F8N820</accession>
<dbReference type="AlphaFoldDB" id="F8N820"/>
<name>F8N820_9BACT</name>
<dbReference type="eggNOG" id="COG3209">
    <property type="taxonomic scope" value="Bacteria"/>
</dbReference>
<dbReference type="STRING" id="688246.Premu_1016"/>
<dbReference type="PROSITE" id="PS51257">
    <property type="entry name" value="PROKAR_LIPOPROTEIN"/>
    <property type="match status" value="1"/>
</dbReference>
<protein>
    <recommendedName>
        <fullName evidence="3">Leucine-rich repeat domain-containing protein</fullName>
    </recommendedName>
</protein>
<evidence type="ECO:0000313" key="1">
    <source>
        <dbReference type="EMBL" id="EGN56458.1"/>
    </source>
</evidence>
<proteinExistence type="predicted"/>
<dbReference type="HOGENOM" id="CLU_548418_0_0_10"/>
<dbReference type="OrthoDB" id="1057901at2"/>
<evidence type="ECO:0000313" key="2">
    <source>
        <dbReference type="Proteomes" id="UP000002772"/>
    </source>
</evidence>
<sequence length="459" mass="50779">MNTRNVILFLTVAVLTFSSCKESEDETINPVTEEILANGLNIGPNGVDTTVVFLKANGYSVDVNYSSGTGKWCSATECTDSVTGAPGIRIKCASSDTSLFVREATVNISSSRGNYVVKVNQKPYKLAYFTDNTVYVKNTGGSFIIQVKANSSFKIDKTIYITGSGKNTRPVDTSWLSEIYKKVKCNEGQAFKFPLQAQLNTGLGRNAFYGVSGDSLHNKASILEVIQEPRTLNASETIKFGMFSDRLNLLLGRDEENLSRMRSLTMIGYAGPTDVEYAAKIGRLSLDTLDMSACDFTGYSYEFNIDERLFFNSHLSRILLPKGIKTINEEAFADCKNLKTVVLPASLERIRSRAFASSPKIDEIVIPTDSKLKAIYEEPFNTGGVLKSLFIPKSIKYMDVDALKGLRVKELHIRLDTPPSLNQDGDIDRSGSILYVPKGCKEKYMSATYWKSFGQIVEE</sequence>
<reference evidence="2" key="1">
    <citation type="journal article" date="2011" name="Stand. Genomic Sci.">
        <title>Non-contiguous finished genome sequence of the opportunistic oral pathogen Prevotella multisaccharivorax type strain (PPPA20).</title>
        <authorList>
            <person name="Pati A."/>
            <person name="Gronow S."/>
            <person name="Lu M."/>
            <person name="Lapidus A."/>
            <person name="Nolan M."/>
            <person name="Lucas S."/>
            <person name="Hammon N."/>
            <person name="Deshpande S."/>
            <person name="Cheng J.F."/>
            <person name="Tapia R."/>
            <person name="Han C."/>
            <person name="Goodwin L."/>
            <person name="Pitluck S."/>
            <person name="Liolios K."/>
            <person name="Pagani I."/>
            <person name="Mavromatis K."/>
            <person name="Mikhailova N."/>
            <person name="Huntemann M."/>
            <person name="Chen A."/>
            <person name="Palaniappan K."/>
            <person name="Land M."/>
            <person name="Hauser L."/>
            <person name="Detter J.C."/>
            <person name="Brambilla E.M."/>
            <person name="Rohde M."/>
            <person name="Goker M."/>
            <person name="Woyke T."/>
            <person name="Bristow J."/>
            <person name="Eisen J.A."/>
            <person name="Markowitz V."/>
            <person name="Hugenholtz P."/>
            <person name="Kyrpides N.C."/>
            <person name="Klenk H.P."/>
            <person name="Ivanova N."/>
        </authorList>
    </citation>
    <scope>NUCLEOTIDE SEQUENCE [LARGE SCALE GENOMIC DNA]</scope>
    <source>
        <strain evidence="2">DSM 17128</strain>
    </source>
</reference>
<dbReference type="Gene3D" id="3.80.10.10">
    <property type="entry name" value="Ribonuclease Inhibitor"/>
    <property type="match status" value="1"/>
</dbReference>
<dbReference type="Proteomes" id="UP000002772">
    <property type="component" value="Unassembled WGS sequence"/>
</dbReference>
<dbReference type="Pfam" id="PF13306">
    <property type="entry name" value="LRR_5"/>
    <property type="match status" value="1"/>
</dbReference>